<dbReference type="Proteomes" id="UP001055811">
    <property type="component" value="Linkage Group LG08"/>
</dbReference>
<evidence type="ECO:0000313" key="1">
    <source>
        <dbReference type="EMBL" id="KAI3700766.1"/>
    </source>
</evidence>
<evidence type="ECO:0000313" key="2">
    <source>
        <dbReference type="Proteomes" id="UP001055811"/>
    </source>
</evidence>
<keyword evidence="2" id="KW-1185">Reference proteome</keyword>
<accession>A0ACB8ZTV8</accession>
<organism evidence="1 2">
    <name type="scientific">Cichorium intybus</name>
    <name type="common">Chicory</name>
    <dbReference type="NCBI Taxonomy" id="13427"/>
    <lineage>
        <taxon>Eukaryota</taxon>
        <taxon>Viridiplantae</taxon>
        <taxon>Streptophyta</taxon>
        <taxon>Embryophyta</taxon>
        <taxon>Tracheophyta</taxon>
        <taxon>Spermatophyta</taxon>
        <taxon>Magnoliopsida</taxon>
        <taxon>eudicotyledons</taxon>
        <taxon>Gunneridae</taxon>
        <taxon>Pentapetalae</taxon>
        <taxon>asterids</taxon>
        <taxon>campanulids</taxon>
        <taxon>Asterales</taxon>
        <taxon>Asteraceae</taxon>
        <taxon>Cichorioideae</taxon>
        <taxon>Cichorieae</taxon>
        <taxon>Cichoriinae</taxon>
        <taxon>Cichorium</taxon>
    </lineage>
</organism>
<dbReference type="EMBL" id="CM042016">
    <property type="protein sequence ID" value="KAI3700766.1"/>
    <property type="molecule type" value="Genomic_DNA"/>
</dbReference>
<reference evidence="2" key="1">
    <citation type="journal article" date="2022" name="Mol. Ecol. Resour.">
        <title>The genomes of chicory, endive, great burdock and yacon provide insights into Asteraceae palaeo-polyploidization history and plant inulin production.</title>
        <authorList>
            <person name="Fan W."/>
            <person name="Wang S."/>
            <person name="Wang H."/>
            <person name="Wang A."/>
            <person name="Jiang F."/>
            <person name="Liu H."/>
            <person name="Zhao H."/>
            <person name="Xu D."/>
            <person name="Zhang Y."/>
        </authorList>
    </citation>
    <scope>NUCLEOTIDE SEQUENCE [LARGE SCALE GENOMIC DNA]</scope>
    <source>
        <strain evidence="2">cv. Punajuju</strain>
    </source>
</reference>
<protein>
    <submittedName>
        <fullName evidence="1">Uncharacterized protein</fullName>
    </submittedName>
</protein>
<comment type="caution">
    <text evidence="1">The sequence shown here is derived from an EMBL/GenBank/DDBJ whole genome shotgun (WGS) entry which is preliminary data.</text>
</comment>
<proteinExistence type="predicted"/>
<sequence>MVSGEVKIKLRPFSKSAAFVRRPSIVRRRPREGGAVDREKGNRLSDAAVGSGGKHCSEVDQRRFEEDGTVDAKATKWWTLREKKKQAVRIYQE</sequence>
<name>A0ACB8ZTV8_CICIN</name>
<gene>
    <name evidence="1" type="ORF">L2E82_45404</name>
</gene>
<reference evidence="1 2" key="2">
    <citation type="journal article" date="2022" name="Mol. Ecol. Resour.">
        <title>The genomes of chicory, endive, great burdock and yacon provide insights into Asteraceae paleo-polyploidization history and plant inulin production.</title>
        <authorList>
            <person name="Fan W."/>
            <person name="Wang S."/>
            <person name="Wang H."/>
            <person name="Wang A."/>
            <person name="Jiang F."/>
            <person name="Liu H."/>
            <person name="Zhao H."/>
            <person name="Xu D."/>
            <person name="Zhang Y."/>
        </authorList>
    </citation>
    <scope>NUCLEOTIDE SEQUENCE [LARGE SCALE GENOMIC DNA]</scope>
    <source>
        <strain evidence="2">cv. Punajuju</strain>
        <tissue evidence="1">Leaves</tissue>
    </source>
</reference>